<dbReference type="AlphaFoldDB" id="A0A2S8S6N8"/>
<name>A0A2S8S6N8_9RHOB</name>
<proteinExistence type="predicted"/>
<gene>
    <name evidence="1" type="ORF">LX70_02674</name>
</gene>
<sequence>MPTPLKWNRKTLLFAIESTYGTDENPDAATDAILAQNVQLSPMEGQDESRELELTTLGAQPTIPTGIHAKLSFDVELAGSGAAGTPPAYGPLLRGCAVAETIVAATSVTYNPVSDAHESGTFYLWIEGTLYALVGSRGTATIRIEAQKVPKISFTFTGLFVAPSAVVQASPTLTSWQKPVVATSVNTPVFTIGGTSLVLRSCEFDLGNEVVGRFLIGAENILITNKAEKIACTIEAVPLATLDPYGLALAQTTQPLVLQHGTVAGHKVGLNVPLAQMQRPAGLNQQQGIVEWPLSLVPQVNAGNDQWTLTLT</sequence>
<accession>A0A2S8S6N8</accession>
<keyword evidence="2" id="KW-1185">Reference proteome</keyword>
<organism evidence="1 2">
    <name type="scientific">Albidovulum denitrificans</name>
    <dbReference type="NCBI Taxonomy" id="404881"/>
    <lineage>
        <taxon>Bacteria</taxon>
        <taxon>Pseudomonadati</taxon>
        <taxon>Pseudomonadota</taxon>
        <taxon>Alphaproteobacteria</taxon>
        <taxon>Rhodobacterales</taxon>
        <taxon>Paracoccaceae</taxon>
        <taxon>Albidovulum</taxon>
    </lineage>
</organism>
<dbReference type="Pfam" id="PF18906">
    <property type="entry name" value="Phage_tube_2"/>
    <property type="match status" value="1"/>
</dbReference>
<dbReference type="EMBL" id="PVEP01000005">
    <property type="protein sequence ID" value="PQV56408.1"/>
    <property type="molecule type" value="Genomic_DNA"/>
</dbReference>
<dbReference type="OrthoDB" id="7325655at2"/>
<evidence type="ECO:0000313" key="2">
    <source>
        <dbReference type="Proteomes" id="UP000238338"/>
    </source>
</evidence>
<reference evidence="1 2" key="1">
    <citation type="submission" date="2018-02" db="EMBL/GenBank/DDBJ databases">
        <title>Genomic Encyclopedia of Archaeal and Bacterial Type Strains, Phase II (KMG-II): from individual species to whole genera.</title>
        <authorList>
            <person name="Goeker M."/>
        </authorList>
    </citation>
    <scope>NUCLEOTIDE SEQUENCE [LARGE SCALE GENOMIC DNA]</scope>
    <source>
        <strain evidence="1 2">DSM 18921</strain>
    </source>
</reference>
<evidence type="ECO:0000313" key="1">
    <source>
        <dbReference type="EMBL" id="PQV56408.1"/>
    </source>
</evidence>
<comment type="caution">
    <text evidence="1">The sequence shown here is derived from an EMBL/GenBank/DDBJ whole genome shotgun (WGS) entry which is preliminary data.</text>
</comment>
<protein>
    <submittedName>
        <fullName evidence="1">Uncharacterized protein</fullName>
    </submittedName>
</protein>
<dbReference type="RefSeq" id="WP_105515250.1">
    <property type="nucleotide sequence ID" value="NZ_PVEP01000005.1"/>
</dbReference>
<dbReference type="Proteomes" id="UP000238338">
    <property type="component" value="Unassembled WGS sequence"/>
</dbReference>
<dbReference type="InterPro" id="IPR044000">
    <property type="entry name" value="Phage_tube_2"/>
</dbReference>